<comment type="caution">
    <text evidence="1">The sequence shown here is derived from an EMBL/GenBank/DDBJ whole genome shotgun (WGS) entry which is preliminary data.</text>
</comment>
<dbReference type="AlphaFoldDB" id="A0A2S9SPH9"/>
<evidence type="ECO:0000313" key="2">
    <source>
        <dbReference type="Proteomes" id="UP000238649"/>
    </source>
</evidence>
<evidence type="ECO:0008006" key="3">
    <source>
        <dbReference type="Google" id="ProtNLM"/>
    </source>
</evidence>
<sequence>MNVLEFNFTKEEFILECCKNITLSTNTIADDIYYSFISFIAPSFSNNNNIQEIKHKYNNNYYDKFLSLQDYIDNDSLTLHYNNFTIYSAKDEIINIDELKFPSFIKQQPVDYGYDVIKYIKVKKANLKTKNKIDIEILGLIFDKKILSEIFDSLTKFNEEILLPSHLGVWEWRQTFYNKITGETYFCNCFKKAIEKSKKDSQLSNTHQHIEKALENNSFKESICHICTNKNSDLMYGSKMYCSEVKVRYGAYIKKLEIEKEITERDAENEIRVIKNIAKIGERWINETLLFNYIDMIFPEYNVIREASPQWLDKQRLDIFIPELNLAVEYQGAQHFKSVPLFGGVEGLKKAQERDKIKKLRCKQNKVTLIYFTYKENLSENLIMKKLKYFLEKQ</sequence>
<proteinExistence type="predicted"/>
<evidence type="ECO:0000313" key="1">
    <source>
        <dbReference type="EMBL" id="PRM88504.1"/>
    </source>
</evidence>
<dbReference type="Gene3D" id="3.40.960.10">
    <property type="entry name" value="VSR Endonuclease"/>
    <property type="match status" value="1"/>
</dbReference>
<name>A0A2S9SPH9_9BACT</name>
<dbReference type="OrthoDB" id="1093631at2"/>
<protein>
    <recommendedName>
        <fullName evidence="3">DUF2726 domain-containing protein</fullName>
    </recommendedName>
</protein>
<reference evidence="1 2" key="1">
    <citation type="submission" date="2017-09" db="EMBL/GenBank/DDBJ databases">
        <title>Reassesment of A. cryaerophilus.</title>
        <authorList>
            <person name="Perez-Cataluna A."/>
            <person name="Collado L."/>
            <person name="Salgado O."/>
            <person name="Lefinanco V."/>
            <person name="Figueras M.J."/>
        </authorList>
    </citation>
    <scope>NUCLEOTIDE SEQUENCE [LARGE SCALE GENOMIC DNA]</scope>
    <source>
        <strain evidence="1 2">LMG 9871</strain>
    </source>
</reference>
<accession>A0A2S9SPH9</accession>
<organism evidence="1 2">
    <name type="scientific">Aliarcobacter cryaerophilus</name>
    <dbReference type="NCBI Taxonomy" id="28198"/>
    <lineage>
        <taxon>Bacteria</taxon>
        <taxon>Pseudomonadati</taxon>
        <taxon>Campylobacterota</taxon>
        <taxon>Epsilonproteobacteria</taxon>
        <taxon>Campylobacterales</taxon>
        <taxon>Arcobacteraceae</taxon>
        <taxon>Aliarcobacter</taxon>
    </lineage>
</organism>
<dbReference type="Proteomes" id="UP000238649">
    <property type="component" value="Unassembled WGS sequence"/>
</dbReference>
<dbReference type="EMBL" id="NXGH01000029">
    <property type="protein sequence ID" value="PRM88504.1"/>
    <property type="molecule type" value="Genomic_DNA"/>
</dbReference>
<dbReference type="RefSeq" id="WP_105912376.1">
    <property type="nucleotide sequence ID" value="NZ_NXGH01000029.1"/>
</dbReference>
<gene>
    <name evidence="1" type="ORF">CJ671_09005</name>
</gene>